<name>A0A2N9VZ74_9HYPH</name>
<sequence length="155" mass="16852">MISFRPMRADEYSAYLDYFIPDYASEIAANYGLSDAEARARAISETDEDLPQGVATAGHVLLCIISGGDTLVGYLWYRPDLAARSAHISDFHIFAGQQGKGYGKQALVLLEAELAGSGFTQIRLRVAGNNNRAKHVYDVSGFRVTGINMSKSIGQ</sequence>
<dbReference type="OrthoDB" id="6172743at2"/>
<keyword evidence="3" id="KW-1185">Reference proteome</keyword>
<reference evidence="2 3" key="1">
    <citation type="journal article" date="2017" name="Int J Environ Stud">
        <title>Does the Miocene-Pliocene relict legume Oxytropis triphylla form nitrogen-fixing nodules with a combination of bacterial strains?</title>
        <authorList>
            <person name="Safronova V."/>
            <person name="Belimov A."/>
            <person name="Sazanova A."/>
            <person name="Kuznetsova I."/>
            <person name="Popova J."/>
            <person name="Andronov E."/>
            <person name="Verkhozina A."/>
            <person name="Tikhonovich I."/>
        </authorList>
    </citation>
    <scope>NUCLEOTIDE SEQUENCE [LARGE SCALE GENOMIC DNA]</scope>
    <source>
        <strain evidence="2 3">Tri-38</strain>
    </source>
</reference>
<dbReference type="PROSITE" id="PS51186">
    <property type="entry name" value="GNAT"/>
    <property type="match status" value="1"/>
</dbReference>
<dbReference type="EMBL" id="MZMT01000026">
    <property type="protein sequence ID" value="PIO44792.1"/>
    <property type="molecule type" value="Genomic_DNA"/>
</dbReference>
<dbReference type="InterPro" id="IPR016181">
    <property type="entry name" value="Acyl_CoA_acyltransferase"/>
</dbReference>
<dbReference type="GO" id="GO:0016747">
    <property type="term" value="F:acyltransferase activity, transferring groups other than amino-acyl groups"/>
    <property type="evidence" value="ECO:0007669"/>
    <property type="project" value="InterPro"/>
</dbReference>
<dbReference type="AlphaFoldDB" id="A0A2N9VZ74"/>
<evidence type="ECO:0000313" key="2">
    <source>
        <dbReference type="EMBL" id="PIO44792.1"/>
    </source>
</evidence>
<accession>A0A2N9VZ74</accession>
<proteinExistence type="predicted"/>
<dbReference type="Pfam" id="PF00583">
    <property type="entry name" value="Acetyltransf_1"/>
    <property type="match status" value="1"/>
</dbReference>
<dbReference type="CDD" id="cd04301">
    <property type="entry name" value="NAT_SF"/>
    <property type="match status" value="1"/>
</dbReference>
<organism evidence="2 3">
    <name type="scientific">Phyllobacterium zundukense</name>
    <dbReference type="NCBI Taxonomy" id="1867719"/>
    <lineage>
        <taxon>Bacteria</taxon>
        <taxon>Pseudomonadati</taxon>
        <taxon>Pseudomonadota</taxon>
        <taxon>Alphaproteobacteria</taxon>
        <taxon>Hyphomicrobiales</taxon>
        <taxon>Phyllobacteriaceae</taxon>
        <taxon>Phyllobacterium</taxon>
    </lineage>
</organism>
<dbReference type="Gene3D" id="3.40.630.30">
    <property type="match status" value="1"/>
</dbReference>
<dbReference type="SUPFAM" id="SSF55729">
    <property type="entry name" value="Acyl-CoA N-acyltransferases (Nat)"/>
    <property type="match status" value="1"/>
</dbReference>
<dbReference type="KEGG" id="pht:BLM14_04345"/>
<keyword evidence="2" id="KW-0808">Transferase</keyword>
<evidence type="ECO:0000313" key="3">
    <source>
        <dbReference type="Proteomes" id="UP000232163"/>
    </source>
</evidence>
<dbReference type="InterPro" id="IPR000182">
    <property type="entry name" value="GNAT_dom"/>
</dbReference>
<dbReference type="Proteomes" id="UP000232163">
    <property type="component" value="Unassembled WGS sequence"/>
</dbReference>
<comment type="caution">
    <text evidence="2">The sequence shown here is derived from an EMBL/GenBank/DDBJ whole genome shotgun (WGS) entry which is preliminary data.</text>
</comment>
<dbReference type="RefSeq" id="WP_099998263.1">
    <property type="nucleotide sequence ID" value="NZ_CP017940.1"/>
</dbReference>
<evidence type="ECO:0000259" key="1">
    <source>
        <dbReference type="PROSITE" id="PS51186"/>
    </source>
</evidence>
<gene>
    <name evidence="2" type="ORF">B5P45_10475</name>
</gene>
<protein>
    <submittedName>
        <fullName evidence="2">GNAT family N-acetyltransferase</fullName>
    </submittedName>
</protein>
<feature type="domain" description="N-acetyltransferase" evidence="1">
    <location>
        <begin position="2"/>
        <end position="155"/>
    </location>
</feature>